<keyword evidence="3" id="KW-1185">Reference proteome</keyword>
<dbReference type="EMBL" id="JAIWYP010000015">
    <property type="protein sequence ID" value="KAH3702272.1"/>
    <property type="molecule type" value="Genomic_DNA"/>
</dbReference>
<sequence length="128" mass="14286">MFTRTNFIQELTVSLHRSDRSTGYHPSTITGKPYAALDPPPIPKVRVSKAPPFSPMLMISDNATTYAAANHLKKLFNSNKGNRMSKSVSSPTNSVVLRRDRYTVSLTNSMSASTEDRTTYIPFKEELC</sequence>
<accession>A0A9D4BR76</accession>
<reference evidence="2" key="1">
    <citation type="journal article" date="2019" name="bioRxiv">
        <title>The Genome of the Zebra Mussel, Dreissena polymorpha: A Resource for Invasive Species Research.</title>
        <authorList>
            <person name="McCartney M.A."/>
            <person name="Auch B."/>
            <person name="Kono T."/>
            <person name="Mallez S."/>
            <person name="Zhang Y."/>
            <person name="Obille A."/>
            <person name="Becker A."/>
            <person name="Abrahante J.E."/>
            <person name="Garbe J."/>
            <person name="Badalamenti J.P."/>
            <person name="Herman A."/>
            <person name="Mangelson H."/>
            <person name="Liachko I."/>
            <person name="Sullivan S."/>
            <person name="Sone E.D."/>
            <person name="Koren S."/>
            <person name="Silverstein K.A.T."/>
            <person name="Beckman K.B."/>
            <person name="Gohl D.M."/>
        </authorList>
    </citation>
    <scope>NUCLEOTIDE SEQUENCE</scope>
    <source>
        <strain evidence="2">Duluth1</strain>
        <tissue evidence="2">Whole animal</tissue>
    </source>
</reference>
<comment type="caution">
    <text evidence="2">The sequence shown here is derived from an EMBL/GenBank/DDBJ whole genome shotgun (WGS) entry which is preliminary data.</text>
</comment>
<feature type="region of interest" description="Disordered" evidence="1">
    <location>
        <begin position="18"/>
        <end position="40"/>
    </location>
</feature>
<proteinExistence type="predicted"/>
<dbReference type="AlphaFoldDB" id="A0A9D4BR76"/>
<protein>
    <submittedName>
        <fullName evidence="2">Uncharacterized protein</fullName>
    </submittedName>
</protein>
<gene>
    <name evidence="2" type="ORF">DPMN_077283</name>
</gene>
<organism evidence="2 3">
    <name type="scientific">Dreissena polymorpha</name>
    <name type="common">Zebra mussel</name>
    <name type="synonym">Mytilus polymorpha</name>
    <dbReference type="NCBI Taxonomy" id="45954"/>
    <lineage>
        <taxon>Eukaryota</taxon>
        <taxon>Metazoa</taxon>
        <taxon>Spiralia</taxon>
        <taxon>Lophotrochozoa</taxon>
        <taxon>Mollusca</taxon>
        <taxon>Bivalvia</taxon>
        <taxon>Autobranchia</taxon>
        <taxon>Heteroconchia</taxon>
        <taxon>Euheterodonta</taxon>
        <taxon>Imparidentia</taxon>
        <taxon>Neoheterodontei</taxon>
        <taxon>Myida</taxon>
        <taxon>Dreissenoidea</taxon>
        <taxon>Dreissenidae</taxon>
        <taxon>Dreissena</taxon>
    </lineage>
</organism>
<evidence type="ECO:0000313" key="2">
    <source>
        <dbReference type="EMBL" id="KAH3702272.1"/>
    </source>
</evidence>
<evidence type="ECO:0000313" key="3">
    <source>
        <dbReference type="Proteomes" id="UP000828390"/>
    </source>
</evidence>
<evidence type="ECO:0000256" key="1">
    <source>
        <dbReference type="SAM" id="MobiDB-lite"/>
    </source>
</evidence>
<dbReference type="Proteomes" id="UP000828390">
    <property type="component" value="Unassembled WGS sequence"/>
</dbReference>
<name>A0A9D4BR76_DREPO</name>
<reference evidence="2" key="2">
    <citation type="submission" date="2020-11" db="EMBL/GenBank/DDBJ databases">
        <authorList>
            <person name="McCartney M.A."/>
            <person name="Auch B."/>
            <person name="Kono T."/>
            <person name="Mallez S."/>
            <person name="Becker A."/>
            <person name="Gohl D.M."/>
            <person name="Silverstein K.A.T."/>
            <person name="Koren S."/>
            <person name="Bechman K.B."/>
            <person name="Herman A."/>
            <person name="Abrahante J.E."/>
            <person name="Garbe J."/>
        </authorList>
    </citation>
    <scope>NUCLEOTIDE SEQUENCE</scope>
    <source>
        <strain evidence="2">Duluth1</strain>
        <tissue evidence="2">Whole animal</tissue>
    </source>
</reference>